<organism evidence="1 2">
    <name type="scientific">Necator americanus</name>
    <name type="common">Human hookworm</name>
    <dbReference type="NCBI Taxonomy" id="51031"/>
    <lineage>
        <taxon>Eukaryota</taxon>
        <taxon>Metazoa</taxon>
        <taxon>Ecdysozoa</taxon>
        <taxon>Nematoda</taxon>
        <taxon>Chromadorea</taxon>
        <taxon>Rhabditida</taxon>
        <taxon>Rhabditina</taxon>
        <taxon>Rhabditomorpha</taxon>
        <taxon>Strongyloidea</taxon>
        <taxon>Ancylostomatidae</taxon>
        <taxon>Bunostominae</taxon>
        <taxon>Necator</taxon>
    </lineage>
</organism>
<sequence length="105" mass="12590">MSTPPPSKVATENRLRFFGHILRKPADCLVQRVLRSLSGLGWKRPLGRKWKFRTERVEREPEDTRRVHFRRDIRFRSTWYNRECWAELCSRTAHLGEVAGNRGRR</sequence>
<keyword evidence="2" id="KW-1185">Reference proteome</keyword>
<evidence type="ECO:0000313" key="2">
    <source>
        <dbReference type="Proteomes" id="UP001303046"/>
    </source>
</evidence>
<name>A0ABR1DYK2_NECAM</name>
<evidence type="ECO:0000313" key="1">
    <source>
        <dbReference type="EMBL" id="KAK6755510.1"/>
    </source>
</evidence>
<accession>A0ABR1DYK2</accession>
<gene>
    <name evidence="1" type="primary">Necator_chrV.g18882</name>
    <name evidence="1" type="ORF">RB195_014091</name>
</gene>
<dbReference type="Proteomes" id="UP001303046">
    <property type="component" value="Unassembled WGS sequence"/>
</dbReference>
<protein>
    <submittedName>
        <fullName evidence="1">Uncharacterized protein</fullName>
    </submittedName>
</protein>
<reference evidence="1 2" key="1">
    <citation type="submission" date="2023-08" db="EMBL/GenBank/DDBJ databases">
        <title>A Necator americanus chromosomal reference genome.</title>
        <authorList>
            <person name="Ilik V."/>
            <person name="Petrzelkova K.J."/>
            <person name="Pardy F."/>
            <person name="Fuh T."/>
            <person name="Niatou-Singa F.S."/>
            <person name="Gouil Q."/>
            <person name="Baker L."/>
            <person name="Ritchie M.E."/>
            <person name="Jex A.R."/>
            <person name="Gazzola D."/>
            <person name="Li H."/>
            <person name="Toshio Fujiwara R."/>
            <person name="Zhan B."/>
            <person name="Aroian R.V."/>
            <person name="Pafco B."/>
            <person name="Schwarz E.M."/>
        </authorList>
    </citation>
    <scope>NUCLEOTIDE SEQUENCE [LARGE SCALE GENOMIC DNA]</scope>
    <source>
        <strain evidence="1 2">Aroian</strain>
        <tissue evidence="1">Whole animal</tissue>
    </source>
</reference>
<dbReference type="EMBL" id="JAVFWL010000005">
    <property type="protein sequence ID" value="KAK6755510.1"/>
    <property type="molecule type" value="Genomic_DNA"/>
</dbReference>
<comment type="caution">
    <text evidence="1">The sequence shown here is derived from an EMBL/GenBank/DDBJ whole genome shotgun (WGS) entry which is preliminary data.</text>
</comment>
<proteinExistence type="predicted"/>